<evidence type="ECO:0000313" key="2">
    <source>
        <dbReference type="Proteomes" id="UP001216390"/>
    </source>
</evidence>
<protein>
    <recommendedName>
        <fullName evidence="3">N-acetyltransferase domain-containing protein</fullName>
    </recommendedName>
</protein>
<gene>
    <name evidence="1" type="ORF">PO878_03255</name>
</gene>
<organism evidence="1 2">
    <name type="scientific">Iamia majanohamensis</name>
    <dbReference type="NCBI Taxonomy" id="467976"/>
    <lineage>
        <taxon>Bacteria</taxon>
        <taxon>Bacillati</taxon>
        <taxon>Actinomycetota</taxon>
        <taxon>Acidimicrobiia</taxon>
        <taxon>Acidimicrobiales</taxon>
        <taxon>Iamiaceae</taxon>
        <taxon>Iamia</taxon>
    </lineage>
</organism>
<dbReference type="AlphaFoldDB" id="A0AAE9Y8L1"/>
<accession>A0AAE9Y8L1</accession>
<evidence type="ECO:0008006" key="3">
    <source>
        <dbReference type="Google" id="ProtNLM"/>
    </source>
</evidence>
<dbReference type="EMBL" id="CP116942">
    <property type="protein sequence ID" value="WCO67741.1"/>
    <property type="molecule type" value="Genomic_DNA"/>
</dbReference>
<keyword evidence="2" id="KW-1185">Reference proteome</keyword>
<evidence type="ECO:0000313" key="1">
    <source>
        <dbReference type="EMBL" id="WCO67741.1"/>
    </source>
</evidence>
<sequence>MPAPPTDDLLRLDVHGLRMARAAAASVRAAAEDLGFAPSDAARAEDVARHLGEAVAARDFDRPADARFTLSIGDRPAALTLRVADHGLPGSLGGEAGAELTRTLVAAGADTVRVASDGDGNTVAAEVARDPAHLAHLVDEETPTEESPDLPAPRFARLARRHLDSLARCTWRVYGHSYVARFLYHPEETWKMVEAGRLHSIVALDADDEVVGHVGIELERAGAAVGDATLALVDPRYRGHHVLRGTQAVRRQVMDDLDLLGTLAEAVTPHTITQRTRVEGGATETGILLGFIPATMTYRGFSADVQGSSRQSAVLSYAPLRPGPARTVHPPAAYRDVVLDCYARMGLVRTEGTPRAGTGTTRLDVVADGPRSLATIEVAAVGADAAHVVDLRRRELCAAGTEVVHAELPLDDPGTPAAVEVLRDRGFRYAGFVPDLRDADVLRLQYLDVDVDTEIIQLYTDEARDLLALTLADEA</sequence>
<proteinExistence type="predicted"/>
<reference evidence="1" key="1">
    <citation type="submission" date="2023-01" db="EMBL/GenBank/DDBJ databases">
        <title>The diversity of Class Acidimicrobiia in South China Sea sediment environments and the proposal of Iamia marina sp. nov., a novel species of the genus Iamia.</title>
        <authorList>
            <person name="He Y."/>
            <person name="Tian X."/>
        </authorList>
    </citation>
    <scope>NUCLEOTIDE SEQUENCE</scope>
    <source>
        <strain evidence="1">DSM 19957</strain>
    </source>
</reference>
<name>A0AAE9Y8L1_9ACTN</name>
<dbReference type="KEGG" id="ima:PO878_03255"/>
<dbReference type="InterPro" id="IPR016181">
    <property type="entry name" value="Acyl_CoA_acyltransferase"/>
</dbReference>
<dbReference type="Proteomes" id="UP001216390">
    <property type="component" value="Chromosome"/>
</dbReference>
<dbReference type="SUPFAM" id="SSF55729">
    <property type="entry name" value="Acyl-CoA N-acyltransferases (Nat)"/>
    <property type="match status" value="1"/>
</dbReference>
<dbReference type="RefSeq" id="WP_272737262.1">
    <property type="nucleotide sequence ID" value="NZ_CP116942.1"/>
</dbReference>